<gene>
    <name evidence="1" type="ORF">CBW65_04550</name>
</gene>
<dbReference type="InterPro" id="IPR013815">
    <property type="entry name" value="ATP_grasp_subdomain_1"/>
</dbReference>
<evidence type="ECO:0000313" key="2">
    <source>
        <dbReference type="Proteomes" id="UP000195437"/>
    </source>
</evidence>
<dbReference type="Pfam" id="PF15632">
    <property type="entry name" value="ATPgrasp_Ter"/>
    <property type="match status" value="1"/>
</dbReference>
<protein>
    <submittedName>
        <fullName evidence="1">Carbamoylphosphate synthase large subunit</fullName>
    </submittedName>
</protein>
<dbReference type="SUPFAM" id="SSF56059">
    <property type="entry name" value="Glutathione synthetase ATP-binding domain-like"/>
    <property type="match status" value="1"/>
</dbReference>
<dbReference type="EMBL" id="CP021434">
    <property type="protein sequence ID" value="ARU60417.1"/>
    <property type="molecule type" value="Genomic_DNA"/>
</dbReference>
<dbReference type="Gene3D" id="3.40.50.20">
    <property type="match status" value="1"/>
</dbReference>
<dbReference type="Gene3D" id="3.30.1490.20">
    <property type="entry name" value="ATP-grasp fold, A domain"/>
    <property type="match status" value="1"/>
</dbReference>
<dbReference type="Gene3D" id="3.30.470.20">
    <property type="entry name" value="ATP-grasp fold, B domain"/>
    <property type="match status" value="1"/>
</dbReference>
<evidence type="ECO:0000313" key="1">
    <source>
        <dbReference type="EMBL" id="ARU60417.1"/>
    </source>
</evidence>
<keyword evidence="2" id="KW-1185">Reference proteome</keyword>
<accession>A0A1Y0IIY2</accession>
<organism evidence="1 2">
    <name type="scientific">Tumebacillus avium</name>
    <dbReference type="NCBI Taxonomy" id="1903704"/>
    <lineage>
        <taxon>Bacteria</taxon>
        <taxon>Bacillati</taxon>
        <taxon>Bacillota</taxon>
        <taxon>Bacilli</taxon>
        <taxon>Bacillales</taxon>
        <taxon>Alicyclobacillaceae</taxon>
        <taxon>Tumebacillus</taxon>
    </lineage>
</organism>
<dbReference type="KEGG" id="tum:CBW65_04550"/>
<dbReference type="GO" id="GO:0005524">
    <property type="term" value="F:ATP binding"/>
    <property type="evidence" value="ECO:0007669"/>
    <property type="project" value="InterPro"/>
</dbReference>
<proteinExistence type="predicted"/>
<dbReference type="OrthoDB" id="9803907at2"/>
<dbReference type="Proteomes" id="UP000195437">
    <property type="component" value="Chromosome"/>
</dbReference>
<sequence>MKKILTEASGSMTSGYLISSIREAGHAAVASDIDANCFGRFLADDFILMPRKSDPLLWEQIEGLLRDHAVDVVIPSLDDTLLGWAERKAYFAKRGVHVLLSDEQVVKTFQDKWLTYLAFKAAGIPTPEASLEQLYPLVKPRLGRGAVGVRVETQAVDMDGMISQELAEGVEYTIDVFCGRDHKPHYIVPRRRLGVKEGKSTGGVVDLHPGIIAWVEQICASFPFQGPVNMQCFLASDESVRFIEINTRIAGGMALGFAATENWIGLAVDHFVEGQPLPEPQPVQDGMEMKRYYAEVFIPRN</sequence>
<name>A0A1Y0IIY2_9BACL</name>
<reference evidence="2" key="1">
    <citation type="submission" date="2017-05" db="EMBL/GenBank/DDBJ databases">
        <authorList>
            <person name="Sung H."/>
        </authorList>
    </citation>
    <scope>NUCLEOTIDE SEQUENCE [LARGE SCALE GENOMIC DNA]</scope>
    <source>
        <strain evidence="2">AR23208</strain>
    </source>
</reference>
<dbReference type="RefSeq" id="WP_087455809.1">
    <property type="nucleotide sequence ID" value="NZ_CP021434.1"/>
</dbReference>
<dbReference type="AlphaFoldDB" id="A0A1Y0IIY2"/>